<evidence type="ECO:0000256" key="1">
    <source>
        <dbReference type="ARBA" id="ARBA00022833"/>
    </source>
</evidence>
<dbReference type="SMART" id="SM01402">
    <property type="entry name" value="Ribosomal_S27"/>
    <property type="match status" value="1"/>
</dbReference>
<feature type="region of interest" description="Disordered" evidence="4">
    <location>
        <begin position="43"/>
        <end position="63"/>
    </location>
</feature>
<dbReference type="GO" id="GO:0006412">
    <property type="term" value="P:translation"/>
    <property type="evidence" value="ECO:0007669"/>
    <property type="project" value="InterPro"/>
</dbReference>
<feature type="domain" description="Small ribosomal subunit protein eS31" evidence="5">
    <location>
        <begin position="70"/>
        <end position="111"/>
    </location>
</feature>
<gene>
    <name evidence="6" type="primary">rps27A</name>
</gene>
<evidence type="ECO:0000313" key="6">
    <source>
        <dbReference type="EMBL" id="AAK39684.1"/>
    </source>
</evidence>
<dbReference type="PIR" id="G90123">
    <property type="entry name" value="G90123"/>
</dbReference>
<keyword evidence="3" id="KW-0687">Ribonucleoprotein</keyword>
<evidence type="ECO:0000313" key="7">
    <source>
        <dbReference type="Proteomes" id="UP000242167"/>
    </source>
</evidence>
<protein>
    <submittedName>
        <fullName evidence="6">40S ribosomal protein S27A</fullName>
    </submittedName>
</protein>
<reference evidence="6 7" key="1">
    <citation type="journal article" date="2001" name="Nature">
        <title>The highly reduced genome of an enslaved algal nucleus.</title>
        <authorList>
            <person name="Douglas S."/>
            <person name="Zauner S."/>
            <person name="Fraunholz M."/>
            <person name="Beaton M."/>
            <person name="Penny S."/>
            <person name="Deng L."/>
            <person name="Wu X."/>
            <person name="Reith M."/>
            <person name="Cavalier-Smith T."/>
            <person name="Maier U."/>
        </authorList>
    </citation>
    <scope>NUCLEOTIDE SEQUENCE [LARGE SCALE GENOMIC DNA]</scope>
</reference>
<dbReference type="SMR" id="Q98S99"/>
<feature type="compositionally biased region" description="Basic residues" evidence="4">
    <location>
        <begin position="44"/>
        <end position="63"/>
    </location>
</feature>
<keyword evidence="6" id="KW-0542">Nucleomorph</keyword>
<dbReference type="Pfam" id="PF01599">
    <property type="entry name" value="Ribosomal_S27"/>
    <property type="match status" value="1"/>
</dbReference>
<geneLocation type="nucleomorph" evidence="6"/>
<dbReference type="GeneID" id="857157"/>
<dbReference type="Proteomes" id="UP000242167">
    <property type="component" value="Nucleomorph 3"/>
</dbReference>
<dbReference type="EMBL" id="AF083031">
    <property type="protein sequence ID" value="AAK39684.1"/>
    <property type="molecule type" value="Genomic_DNA"/>
</dbReference>
<keyword evidence="1" id="KW-0862">Zinc</keyword>
<dbReference type="GO" id="GO:1990904">
    <property type="term" value="C:ribonucleoprotein complex"/>
    <property type="evidence" value="ECO:0007669"/>
    <property type="project" value="UniProtKB-KW"/>
</dbReference>
<organism evidence="6 7">
    <name type="scientific">Guillardia theta</name>
    <name type="common">Cryptophyte</name>
    <name type="synonym">Cryptomonas phi</name>
    <dbReference type="NCBI Taxonomy" id="55529"/>
    <lineage>
        <taxon>Eukaryota</taxon>
        <taxon>Cryptophyceae</taxon>
        <taxon>Pyrenomonadales</taxon>
        <taxon>Geminigeraceae</taxon>
        <taxon>Guillardia</taxon>
    </lineage>
</organism>
<dbReference type="GO" id="GO:0005840">
    <property type="term" value="C:ribosome"/>
    <property type="evidence" value="ECO:0007669"/>
    <property type="project" value="UniProtKB-KW"/>
</dbReference>
<dbReference type="Gene3D" id="6.20.50.150">
    <property type="match status" value="1"/>
</dbReference>
<dbReference type="InterPro" id="IPR002906">
    <property type="entry name" value="Ribosomal_eS31"/>
</dbReference>
<dbReference type="InterPro" id="IPR011332">
    <property type="entry name" value="Ribosomal_zn-bd"/>
</dbReference>
<keyword evidence="2 6" id="KW-0689">Ribosomal protein</keyword>
<evidence type="ECO:0000256" key="2">
    <source>
        <dbReference type="ARBA" id="ARBA00022980"/>
    </source>
</evidence>
<evidence type="ECO:0000256" key="3">
    <source>
        <dbReference type="ARBA" id="ARBA00023274"/>
    </source>
</evidence>
<dbReference type="AlphaFoldDB" id="Q98S99"/>
<dbReference type="RefSeq" id="XP_001713375.1">
    <property type="nucleotide sequence ID" value="XM_001713323.1"/>
</dbReference>
<dbReference type="InterPro" id="IPR038582">
    <property type="entry name" value="Ribosomal_eS31_euk-type_sf"/>
</dbReference>
<proteinExistence type="predicted"/>
<dbReference type="GO" id="GO:0003735">
    <property type="term" value="F:structural constituent of ribosome"/>
    <property type="evidence" value="ECO:0007669"/>
    <property type="project" value="InterPro"/>
</dbReference>
<name>Q98S99_GUITH</name>
<evidence type="ECO:0000259" key="5">
    <source>
        <dbReference type="SMART" id="SM01402"/>
    </source>
</evidence>
<dbReference type="SUPFAM" id="SSF57829">
    <property type="entry name" value="Zn-binding ribosomal proteins"/>
    <property type="match status" value="1"/>
</dbReference>
<evidence type="ECO:0000256" key="4">
    <source>
        <dbReference type="SAM" id="MobiDB-lite"/>
    </source>
</evidence>
<sequence length="115" mass="13502">MNTCNMLNDLQLKINIKFDKKIFGKIIELNDNKNLIENKFLRGGGKKRKKKNYTKPKKIKKRKNKVKLRVLSYYHLDQNKITRILKESPDSPGCFMANHFNRITCGKTGLTFLKT</sequence>
<accession>Q98S99</accession>